<comment type="caution">
    <text evidence="8">The sequence shown here is derived from an EMBL/GenBank/DDBJ whole genome shotgun (WGS) entry which is preliminary data.</text>
</comment>
<dbReference type="FunFam" id="1.20.1250.20:FF:000057">
    <property type="entry name" value="MFS general substrate transporter"/>
    <property type="match status" value="1"/>
</dbReference>
<feature type="transmembrane region" description="Helical" evidence="6">
    <location>
        <begin position="389"/>
        <end position="410"/>
    </location>
</feature>
<feature type="transmembrane region" description="Helical" evidence="6">
    <location>
        <begin position="359"/>
        <end position="383"/>
    </location>
</feature>
<keyword evidence="5 6" id="KW-0472">Membrane</keyword>
<dbReference type="PANTHER" id="PTHR43791:SF38">
    <property type="entry name" value="MAJOR FACILITATOR SUPERFAMILY (MFS) PROFILE DOMAIN-CONTAINING PROTEIN"/>
    <property type="match status" value="1"/>
</dbReference>
<evidence type="ECO:0000313" key="8">
    <source>
        <dbReference type="EMBL" id="KAK3390680.1"/>
    </source>
</evidence>
<name>A0AAE0NZV4_9PEZI</name>
<evidence type="ECO:0000259" key="7">
    <source>
        <dbReference type="PROSITE" id="PS50850"/>
    </source>
</evidence>
<keyword evidence="3 6" id="KW-0812">Transmembrane</keyword>
<feature type="transmembrane region" description="Helical" evidence="6">
    <location>
        <begin position="217"/>
        <end position="239"/>
    </location>
</feature>
<evidence type="ECO:0000256" key="5">
    <source>
        <dbReference type="ARBA" id="ARBA00023136"/>
    </source>
</evidence>
<keyword evidence="4 6" id="KW-1133">Transmembrane helix</keyword>
<feature type="transmembrane region" description="Helical" evidence="6">
    <location>
        <begin position="454"/>
        <end position="476"/>
    </location>
</feature>
<dbReference type="EMBL" id="JAULSW010000002">
    <property type="protein sequence ID" value="KAK3390680.1"/>
    <property type="molecule type" value="Genomic_DNA"/>
</dbReference>
<feature type="transmembrane region" description="Helical" evidence="6">
    <location>
        <begin position="293"/>
        <end position="315"/>
    </location>
</feature>
<dbReference type="PANTHER" id="PTHR43791">
    <property type="entry name" value="PERMEASE-RELATED"/>
    <property type="match status" value="1"/>
</dbReference>
<evidence type="ECO:0000256" key="1">
    <source>
        <dbReference type="ARBA" id="ARBA00004141"/>
    </source>
</evidence>
<keyword evidence="9" id="KW-1185">Reference proteome</keyword>
<dbReference type="InterPro" id="IPR011701">
    <property type="entry name" value="MFS"/>
</dbReference>
<dbReference type="InterPro" id="IPR020846">
    <property type="entry name" value="MFS_dom"/>
</dbReference>
<organism evidence="8 9">
    <name type="scientific">Podospora didyma</name>
    <dbReference type="NCBI Taxonomy" id="330526"/>
    <lineage>
        <taxon>Eukaryota</taxon>
        <taxon>Fungi</taxon>
        <taxon>Dikarya</taxon>
        <taxon>Ascomycota</taxon>
        <taxon>Pezizomycotina</taxon>
        <taxon>Sordariomycetes</taxon>
        <taxon>Sordariomycetidae</taxon>
        <taxon>Sordariales</taxon>
        <taxon>Podosporaceae</taxon>
        <taxon>Podospora</taxon>
    </lineage>
</organism>
<feature type="transmembrane region" description="Helical" evidence="6">
    <location>
        <begin position="98"/>
        <end position="116"/>
    </location>
</feature>
<feature type="transmembrane region" description="Helical" evidence="6">
    <location>
        <begin position="335"/>
        <end position="352"/>
    </location>
</feature>
<dbReference type="InterPro" id="IPR036259">
    <property type="entry name" value="MFS_trans_sf"/>
</dbReference>
<dbReference type="GO" id="GO:0022857">
    <property type="term" value="F:transmembrane transporter activity"/>
    <property type="evidence" value="ECO:0007669"/>
    <property type="project" value="InterPro"/>
</dbReference>
<comment type="subcellular location">
    <subcellularLocation>
        <location evidence="1">Membrane</location>
        <topology evidence="1">Multi-pass membrane protein</topology>
    </subcellularLocation>
</comment>
<proteinExistence type="predicted"/>
<feature type="domain" description="Major facilitator superfamily (MFS) profile" evidence="7">
    <location>
        <begin position="57"/>
        <end position="480"/>
    </location>
</feature>
<feature type="transmembrane region" description="Helical" evidence="6">
    <location>
        <begin position="123"/>
        <end position="143"/>
    </location>
</feature>
<keyword evidence="2" id="KW-0813">Transport</keyword>
<feature type="transmembrane region" description="Helical" evidence="6">
    <location>
        <begin position="149"/>
        <end position="173"/>
    </location>
</feature>
<reference evidence="8" key="2">
    <citation type="submission" date="2023-06" db="EMBL/GenBank/DDBJ databases">
        <authorList>
            <consortium name="Lawrence Berkeley National Laboratory"/>
            <person name="Haridas S."/>
            <person name="Hensen N."/>
            <person name="Bonometti L."/>
            <person name="Westerberg I."/>
            <person name="Brannstrom I.O."/>
            <person name="Guillou S."/>
            <person name="Cros-Aarteil S."/>
            <person name="Calhoun S."/>
            <person name="Kuo A."/>
            <person name="Mondo S."/>
            <person name="Pangilinan J."/>
            <person name="Riley R."/>
            <person name="LaButti K."/>
            <person name="Andreopoulos B."/>
            <person name="Lipzen A."/>
            <person name="Chen C."/>
            <person name="Yanf M."/>
            <person name="Daum C."/>
            <person name="Ng V."/>
            <person name="Clum A."/>
            <person name="Steindorff A."/>
            <person name="Ohm R."/>
            <person name="Martin F."/>
            <person name="Silar P."/>
            <person name="Natvig D."/>
            <person name="Lalanne C."/>
            <person name="Gautier V."/>
            <person name="Ament-velasquez S.L."/>
            <person name="Kruys A."/>
            <person name="Hutchinson M.I."/>
            <person name="Powell A.J."/>
            <person name="Barry K."/>
            <person name="Miller A.N."/>
            <person name="Grigoriev I.V."/>
            <person name="Debuchy R."/>
            <person name="Gladieux P."/>
            <person name="Thoren M.H."/>
            <person name="Johannesson H."/>
        </authorList>
    </citation>
    <scope>NUCLEOTIDE SEQUENCE</scope>
    <source>
        <strain evidence="8">CBS 232.78</strain>
    </source>
</reference>
<dbReference type="Gene3D" id="1.20.1250.20">
    <property type="entry name" value="MFS general substrate transporter like domains"/>
    <property type="match status" value="2"/>
</dbReference>
<evidence type="ECO:0000256" key="2">
    <source>
        <dbReference type="ARBA" id="ARBA00022448"/>
    </source>
</evidence>
<sequence>MSNSVLKAPISEFLPSETGPDKHHSLHGSSVEVASDTVAEWTAEAERRMIHKVDLRLLLPIWVIGLACQMDRNNIGNARIAGMAKDLDFSSTDFSNSISLFYIGYLGWSIVSNMIIARTRPSLFLSGMAILWGTVTCCMAAVTTYPQLLVLRILLGFLEAGLVPGVLFVLSCWYKPGEFAKRLSAFVTASMVGGALGGLVAGGVTRGLEGAHGIRGWRWLFLVEGVFTIGFAIISTSILPDYPQTCRWLSEDERAIAVGRLERFGVSTVKGMPAEDRPRLGKIRSLVVFASDWRIYVLFLGVSSLGSSLVLSYFYPTLVNGLGYTSPVQAQYMTAPIYLTGLAVSVLLGFVCDRWPARVGLFMGGCMTFGAIMSIAICLNYGYLTRYVLIVFQNAGAAPTIVGGNAFNALLYRNAPPEVRALVFGTLAIAANLGNLFGAYLFPTESGPKYLLGFGVNAGTMGFGAFVYLLLHFLLIRRKKGPIEEREISGS</sequence>
<dbReference type="SUPFAM" id="SSF103473">
    <property type="entry name" value="MFS general substrate transporter"/>
    <property type="match status" value="1"/>
</dbReference>
<reference evidence="8" key="1">
    <citation type="journal article" date="2023" name="Mol. Phylogenet. Evol.">
        <title>Genome-scale phylogeny and comparative genomics of the fungal order Sordariales.</title>
        <authorList>
            <person name="Hensen N."/>
            <person name="Bonometti L."/>
            <person name="Westerberg I."/>
            <person name="Brannstrom I.O."/>
            <person name="Guillou S."/>
            <person name="Cros-Aarteil S."/>
            <person name="Calhoun S."/>
            <person name="Haridas S."/>
            <person name="Kuo A."/>
            <person name="Mondo S."/>
            <person name="Pangilinan J."/>
            <person name="Riley R."/>
            <person name="LaButti K."/>
            <person name="Andreopoulos B."/>
            <person name="Lipzen A."/>
            <person name="Chen C."/>
            <person name="Yan M."/>
            <person name="Daum C."/>
            <person name="Ng V."/>
            <person name="Clum A."/>
            <person name="Steindorff A."/>
            <person name="Ohm R.A."/>
            <person name="Martin F."/>
            <person name="Silar P."/>
            <person name="Natvig D.O."/>
            <person name="Lalanne C."/>
            <person name="Gautier V."/>
            <person name="Ament-Velasquez S.L."/>
            <person name="Kruys A."/>
            <person name="Hutchinson M.I."/>
            <person name="Powell A.J."/>
            <person name="Barry K."/>
            <person name="Miller A.N."/>
            <person name="Grigoriev I.V."/>
            <person name="Debuchy R."/>
            <person name="Gladieux P."/>
            <person name="Hiltunen Thoren M."/>
            <person name="Johannesson H."/>
        </authorList>
    </citation>
    <scope>NUCLEOTIDE SEQUENCE</scope>
    <source>
        <strain evidence="8">CBS 232.78</strain>
    </source>
</reference>
<dbReference type="Proteomes" id="UP001285441">
    <property type="component" value="Unassembled WGS sequence"/>
</dbReference>
<accession>A0AAE0NZV4</accession>
<evidence type="ECO:0000256" key="4">
    <source>
        <dbReference type="ARBA" id="ARBA00022989"/>
    </source>
</evidence>
<feature type="transmembrane region" description="Helical" evidence="6">
    <location>
        <begin position="185"/>
        <end position="205"/>
    </location>
</feature>
<dbReference type="Pfam" id="PF07690">
    <property type="entry name" value="MFS_1"/>
    <property type="match status" value="1"/>
</dbReference>
<feature type="transmembrane region" description="Helical" evidence="6">
    <location>
        <begin position="422"/>
        <end position="442"/>
    </location>
</feature>
<dbReference type="PROSITE" id="PS50850">
    <property type="entry name" value="MFS"/>
    <property type="match status" value="1"/>
</dbReference>
<protein>
    <submittedName>
        <fullName evidence="8">Pantothenate transporter liz1</fullName>
    </submittedName>
</protein>
<evidence type="ECO:0000256" key="6">
    <source>
        <dbReference type="SAM" id="Phobius"/>
    </source>
</evidence>
<dbReference type="GO" id="GO:0016020">
    <property type="term" value="C:membrane"/>
    <property type="evidence" value="ECO:0007669"/>
    <property type="project" value="UniProtKB-SubCell"/>
</dbReference>
<dbReference type="AlphaFoldDB" id="A0AAE0NZV4"/>
<evidence type="ECO:0000256" key="3">
    <source>
        <dbReference type="ARBA" id="ARBA00022692"/>
    </source>
</evidence>
<gene>
    <name evidence="8" type="ORF">B0H63DRAFT_390556</name>
</gene>
<evidence type="ECO:0000313" key="9">
    <source>
        <dbReference type="Proteomes" id="UP001285441"/>
    </source>
</evidence>